<dbReference type="Pfam" id="PF04547">
    <property type="entry name" value="Anoctamin"/>
    <property type="match status" value="1"/>
</dbReference>
<evidence type="ECO:0000256" key="4">
    <source>
        <dbReference type="ARBA" id="ARBA00022692"/>
    </source>
</evidence>
<comment type="caution">
    <text evidence="11">The sequence shown here is derived from an EMBL/GenBank/DDBJ whole genome shotgun (WGS) entry which is preliminary data.</text>
</comment>
<keyword evidence="6 8" id="KW-0472">Membrane</keyword>
<keyword evidence="3" id="KW-1003">Cell membrane</keyword>
<evidence type="ECO:0000259" key="9">
    <source>
        <dbReference type="Pfam" id="PF04547"/>
    </source>
</evidence>
<organism evidence="11 12">
    <name type="scientific">Henosepilachna vigintioctopunctata</name>
    <dbReference type="NCBI Taxonomy" id="420089"/>
    <lineage>
        <taxon>Eukaryota</taxon>
        <taxon>Metazoa</taxon>
        <taxon>Ecdysozoa</taxon>
        <taxon>Arthropoda</taxon>
        <taxon>Hexapoda</taxon>
        <taxon>Insecta</taxon>
        <taxon>Pterygota</taxon>
        <taxon>Neoptera</taxon>
        <taxon>Endopterygota</taxon>
        <taxon>Coleoptera</taxon>
        <taxon>Polyphaga</taxon>
        <taxon>Cucujiformia</taxon>
        <taxon>Coccinelloidea</taxon>
        <taxon>Coccinellidae</taxon>
        <taxon>Epilachninae</taxon>
        <taxon>Epilachnini</taxon>
        <taxon>Henosepilachna</taxon>
    </lineage>
</organism>
<evidence type="ECO:0000259" key="10">
    <source>
        <dbReference type="Pfam" id="PF16178"/>
    </source>
</evidence>
<keyword evidence="4 8" id="KW-0812">Transmembrane</keyword>
<evidence type="ECO:0000256" key="8">
    <source>
        <dbReference type="RuleBase" id="RU280814"/>
    </source>
</evidence>
<accession>A0AAW1U9C2</accession>
<feature type="transmembrane region" description="Helical" evidence="8">
    <location>
        <begin position="598"/>
        <end position="621"/>
    </location>
</feature>
<feature type="transmembrane region" description="Helical" evidence="8">
    <location>
        <begin position="642"/>
        <end position="666"/>
    </location>
</feature>
<dbReference type="InterPro" id="IPR049452">
    <property type="entry name" value="Anoctamin_TM"/>
</dbReference>
<evidence type="ECO:0000313" key="11">
    <source>
        <dbReference type="EMBL" id="KAK9880347.1"/>
    </source>
</evidence>
<dbReference type="Pfam" id="PF16178">
    <property type="entry name" value="Anoct_dimer"/>
    <property type="match status" value="1"/>
</dbReference>
<feature type="domain" description="Anoctamin dimerisation" evidence="10">
    <location>
        <begin position="20"/>
        <end position="220"/>
    </location>
</feature>
<comment type="similarity">
    <text evidence="2 8">Belongs to the anoctamin family.</text>
</comment>
<keyword evidence="12" id="KW-1185">Reference proteome</keyword>
<dbReference type="AlphaFoldDB" id="A0AAW1U9C2"/>
<evidence type="ECO:0000256" key="3">
    <source>
        <dbReference type="ARBA" id="ARBA00022475"/>
    </source>
</evidence>
<dbReference type="PANTHER" id="PTHR12308">
    <property type="entry name" value="ANOCTAMIN"/>
    <property type="match status" value="1"/>
</dbReference>
<dbReference type="GO" id="GO:0005886">
    <property type="term" value="C:plasma membrane"/>
    <property type="evidence" value="ECO:0007669"/>
    <property type="project" value="UniProtKB-SubCell"/>
</dbReference>
<name>A0AAW1U9C2_9CUCU</name>
<keyword evidence="5 8" id="KW-1133">Transmembrane helix</keyword>
<evidence type="ECO:0000256" key="2">
    <source>
        <dbReference type="ARBA" id="ARBA00009671"/>
    </source>
</evidence>
<sequence>MYEEDRYILSTRERAFPDLYFDAKGRRIDYVILYKLSEITTPENRDKILLFLENLQTRGIQVEHAYHSKDPDLGFIKIHVPHQIMEAYADANDIELAYKATPLPLLVKPSRFGFRRTALSYDDEKSQFYHRAKQTIGRRQPKFMTQAERILIAHNMLREIPFGTKKGEKGLESLQKYGVVADSFPLHEGPSKLTPHGPLTDRQLLAAFWGDVVNAPKEQPTDIIQKYFGPEMGFYFIFVDLFNKMLAIAAIVSVILFFLGCVIPWTNLKAVTKSVCLSKEYLCPVCDPSVCLLEHFKDYCSYYTKFCYDNFGTFFLGMFISIWGTIFFELWTRERNLHKVKWNLMNVELDTAMRPGYAEQTDAVEKSPITGEMEPTMSRQSLTWRYGAVTLMMIGMILFIVHFVLLTTAFQASMFKHFVKTGQTNNLQIKVDSFGAVLQAIFIVIVDKIKKPAARYMTDLQNCRTQYEYDESFILKLWIISFVNGFTAILYTALLKGVFYTNPGDTKIYNDFYSFRKDICGAGGCSEDTRILLIFIVITETILMKTTAKLVMTYLNYINIQKKFQEHKERVQWETAYLYGKMAERAVLEHVTEIIHRLTMVLFCTTILPLLPLIIFVCNFIDTRVDAFVYVNLRRRPIPRKVTGLGVWYFIMHFVVVISVLVNALTSSLTKGFLKMEFHRYYYGSLDIYIQTRFSKFAIKDFSKSVANKLKKQVKGIDHCLYNRPYRYPPDNKKLKYQSSLIRFTQFAYTAGFIIVYQHVVFIMHALISKSIPNISTDVKEYLYYQITKEKRILRKHRNQIFMATRRSENSNMRRVTITEL</sequence>
<feature type="domain" description="Anoctamin transmembrane" evidence="9">
    <location>
        <begin position="224"/>
        <end position="782"/>
    </location>
</feature>
<evidence type="ECO:0000256" key="1">
    <source>
        <dbReference type="ARBA" id="ARBA00004651"/>
    </source>
</evidence>
<keyword evidence="7" id="KW-0325">Glycoprotein</keyword>
<dbReference type="EMBL" id="JARQZJ010000064">
    <property type="protein sequence ID" value="KAK9880347.1"/>
    <property type="molecule type" value="Genomic_DNA"/>
</dbReference>
<feature type="transmembrane region" description="Helical" evidence="8">
    <location>
        <begin position="311"/>
        <end position="331"/>
    </location>
</feature>
<comment type="caution">
    <text evidence="8">Lacks conserved residue(s) required for the propagation of feature annotation.</text>
</comment>
<feature type="transmembrane region" description="Helical" evidence="8">
    <location>
        <begin position="386"/>
        <end position="407"/>
    </location>
</feature>
<dbReference type="PANTHER" id="PTHR12308:SF84">
    <property type="entry name" value="ANOCTAMIN"/>
    <property type="match status" value="1"/>
</dbReference>
<dbReference type="Proteomes" id="UP001431783">
    <property type="component" value="Unassembled WGS sequence"/>
</dbReference>
<feature type="transmembrane region" description="Helical" evidence="8">
    <location>
        <begin position="747"/>
        <end position="768"/>
    </location>
</feature>
<dbReference type="InterPro" id="IPR007632">
    <property type="entry name" value="Anoctamin"/>
</dbReference>
<proteinExistence type="inferred from homology"/>
<dbReference type="GO" id="GO:0005254">
    <property type="term" value="F:chloride channel activity"/>
    <property type="evidence" value="ECO:0007669"/>
    <property type="project" value="TreeGrafter"/>
</dbReference>
<evidence type="ECO:0000256" key="5">
    <source>
        <dbReference type="ARBA" id="ARBA00022989"/>
    </source>
</evidence>
<gene>
    <name evidence="11" type="ORF">WA026_010232</name>
</gene>
<evidence type="ECO:0000256" key="6">
    <source>
        <dbReference type="ARBA" id="ARBA00023136"/>
    </source>
</evidence>
<evidence type="ECO:0000313" key="12">
    <source>
        <dbReference type="Proteomes" id="UP001431783"/>
    </source>
</evidence>
<feature type="transmembrane region" description="Helical" evidence="8">
    <location>
        <begin position="245"/>
        <end position="265"/>
    </location>
</feature>
<dbReference type="InterPro" id="IPR032394">
    <property type="entry name" value="Anoct_dimer"/>
</dbReference>
<protein>
    <recommendedName>
        <fullName evidence="8">Anoctamin</fullName>
    </recommendedName>
</protein>
<dbReference type="GO" id="GO:0046983">
    <property type="term" value="F:protein dimerization activity"/>
    <property type="evidence" value="ECO:0007669"/>
    <property type="project" value="InterPro"/>
</dbReference>
<reference evidence="11 12" key="1">
    <citation type="submission" date="2023-03" db="EMBL/GenBank/DDBJ databases">
        <title>Genome insight into feeding habits of ladybird beetles.</title>
        <authorList>
            <person name="Li H.-S."/>
            <person name="Huang Y.-H."/>
            <person name="Pang H."/>
        </authorList>
    </citation>
    <scope>NUCLEOTIDE SEQUENCE [LARGE SCALE GENOMIC DNA]</scope>
    <source>
        <strain evidence="11">SYSU_2023b</strain>
        <tissue evidence="11">Whole body</tissue>
    </source>
</reference>
<evidence type="ECO:0000256" key="7">
    <source>
        <dbReference type="ARBA" id="ARBA00023180"/>
    </source>
</evidence>
<feature type="transmembrane region" description="Helical" evidence="8">
    <location>
        <begin position="473"/>
        <end position="494"/>
    </location>
</feature>
<comment type="subcellular location">
    <subcellularLocation>
        <location evidence="1">Cell membrane</location>
        <topology evidence="1">Multi-pass membrane protein</topology>
    </subcellularLocation>
    <subcellularLocation>
        <location evidence="8">Membrane</location>
        <topology evidence="8">Multi-pass membrane protein</topology>
    </subcellularLocation>
</comment>